<reference evidence="2" key="1">
    <citation type="submission" date="2022-08" db="UniProtKB">
        <authorList>
            <consortium name="EnsemblMetazoa"/>
        </authorList>
    </citation>
    <scope>IDENTIFICATION</scope>
    <source>
        <strain evidence="2">05x7-T-G4-1.051#20</strain>
    </source>
</reference>
<keyword evidence="1" id="KW-0812">Transmembrane</keyword>
<organism evidence="2 3">
    <name type="scientific">Magallana gigas</name>
    <name type="common">Pacific oyster</name>
    <name type="synonym">Crassostrea gigas</name>
    <dbReference type="NCBI Taxonomy" id="29159"/>
    <lineage>
        <taxon>Eukaryota</taxon>
        <taxon>Metazoa</taxon>
        <taxon>Spiralia</taxon>
        <taxon>Lophotrochozoa</taxon>
        <taxon>Mollusca</taxon>
        <taxon>Bivalvia</taxon>
        <taxon>Autobranchia</taxon>
        <taxon>Pteriomorphia</taxon>
        <taxon>Ostreida</taxon>
        <taxon>Ostreoidea</taxon>
        <taxon>Ostreidae</taxon>
        <taxon>Magallana</taxon>
    </lineage>
</organism>
<evidence type="ECO:0000313" key="2">
    <source>
        <dbReference type="EnsemblMetazoa" id="G30676.4:cds"/>
    </source>
</evidence>
<name>A0A8W8M5H8_MAGGI</name>
<keyword evidence="3" id="KW-1185">Reference proteome</keyword>
<evidence type="ECO:0000256" key="1">
    <source>
        <dbReference type="SAM" id="Phobius"/>
    </source>
</evidence>
<sequence>MTAVNAAVVTVPSVVLLIYIFITVTIVAKHVIVDTCAVLKKNATVVKLVAETRKILAIIPRLIGGFAVSVILGLDVAINADVRSPRMLILRLTVVQLTTACCGDAGDVGHHVAAHWWLCFVGDSCDGCCNQRRRQEPQDVYVDNAAPVLTPSSVVTAQPPSYEEACENVVTSQPMKS</sequence>
<keyword evidence="1" id="KW-1133">Transmembrane helix</keyword>
<dbReference type="AlphaFoldDB" id="A0A8W8M5H8"/>
<dbReference type="EnsemblMetazoa" id="G30676.4">
    <property type="protein sequence ID" value="G30676.4:cds"/>
    <property type="gene ID" value="G30676"/>
</dbReference>
<accession>A0A8W8M5H8</accession>
<protein>
    <submittedName>
        <fullName evidence="2">Uncharacterized protein</fullName>
    </submittedName>
</protein>
<keyword evidence="1" id="KW-0472">Membrane</keyword>
<feature type="transmembrane region" description="Helical" evidence="1">
    <location>
        <begin position="55"/>
        <end position="78"/>
    </location>
</feature>
<dbReference type="Proteomes" id="UP000005408">
    <property type="component" value="Unassembled WGS sequence"/>
</dbReference>
<feature type="transmembrane region" description="Helical" evidence="1">
    <location>
        <begin position="7"/>
        <end position="32"/>
    </location>
</feature>
<proteinExistence type="predicted"/>
<evidence type="ECO:0000313" key="3">
    <source>
        <dbReference type="Proteomes" id="UP000005408"/>
    </source>
</evidence>